<dbReference type="InterPro" id="IPR036412">
    <property type="entry name" value="HAD-like_sf"/>
</dbReference>
<dbReference type="GO" id="GO:0005737">
    <property type="term" value="C:cytoplasm"/>
    <property type="evidence" value="ECO:0007669"/>
    <property type="project" value="UniProtKB-SubCell"/>
</dbReference>
<sequence length="197" mass="21796">MSGNRAVFLDRDGCVNVEDDHIRAIEQFRLYPDTLESIRRLNHAGFSIVIITNQSGVARGLMTEEFVNKVHKLMLEWFDGAGVKVDAVEYCPHHPDGTVEKYAIKCDCRKPAPGMLNRAAKKLDIDFSRSYVVGDKLSDIELGPATGAKAIMVRTGFGKREAEKITNGDHPAPDFIADGIKDAVEWILSDARLPGQL</sequence>
<keyword evidence="5 8" id="KW-0378">Hydrolase</keyword>
<evidence type="ECO:0000256" key="4">
    <source>
        <dbReference type="ARBA" id="ARBA00022723"/>
    </source>
</evidence>
<dbReference type="NCBIfam" id="NF006506">
    <property type="entry name" value="PRK08942.1"/>
    <property type="match status" value="1"/>
</dbReference>
<dbReference type="PIRSF" id="PIRSF004682">
    <property type="entry name" value="GmhB"/>
    <property type="match status" value="1"/>
</dbReference>
<evidence type="ECO:0000256" key="3">
    <source>
        <dbReference type="ARBA" id="ARBA00022490"/>
    </source>
</evidence>
<dbReference type="InterPro" id="IPR006549">
    <property type="entry name" value="HAD-SF_hydro_IIIA"/>
</dbReference>
<dbReference type="CDD" id="cd07503">
    <property type="entry name" value="HAD_HisB-N"/>
    <property type="match status" value="1"/>
</dbReference>
<dbReference type="InterPro" id="IPR004446">
    <property type="entry name" value="Heptose_bisP_phosphatase"/>
</dbReference>
<dbReference type="PANTHER" id="PTHR42891:SF1">
    <property type="entry name" value="D-GLYCERO-BETA-D-MANNO-HEPTOSE-1,7-BISPHOSPHATE 7-PHOSPHATASE"/>
    <property type="match status" value="1"/>
</dbReference>
<dbReference type="EMBL" id="UOGB01000224">
    <property type="protein sequence ID" value="VAX22010.1"/>
    <property type="molecule type" value="Genomic_DNA"/>
</dbReference>
<dbReference type="GO" id="GO:0005975">
    <property type="term" value="P:carbohydrate metabolic process"/>
    <property type="evidence" value="ECO:0007669"/>
    <property type="project" value="InterPro"/>
</dbReference>
<keyword evidence="4" id="KW-0479">Metal-binding</keyword>
<dbReference type="GO" id="GO:0046872">
    <property type="term" value="F:metal ion binding"/>
    <property type="evidence" value="ECO:0007669"/>
    <property type="project" value="UniProtKB-KW"/>
</dbReference>
<evidence type="ECO:0000256" key="6">
    <source>
        <dbReference type="ARBA" id="ARBA00023277"/>
    </source>
</evidence>
<dbReference type="EMBL" id="UOGA01000081">
    <property type="protein sequence ID" value="VAX16935.1"/>
    <property type="molecule type" value="Genomic_DNA"/>
</dbReference>
<dbReference type="AlphaFoldDB" id="A0A3B1CDX9"/>
<evidence type="ECO:0000256" key="1">
    <source>
        <dbReference type="ARBA" id="ARBA00004496"/>
    </source>
</evidence>
<evidence type="ECO:0000256" key="5">
    <source>
        <dbReference type="ARBA" id="ARBA00022801"/>
    </source>
</evidence>
<dbReference type="InterPro" id="IPR023214">
    <property type="entry name" value="HAD_sf"/>
</dbReference>
<dbReference type="InterPro" id="IPR006543">
    <property type="entry name" value="Histidinol-phos"/>
</dbReference>
<evidence type="ECO:0000256" key="7">
    <source>
        <dbReference type="ARBA" id="ARBA00031828"/>
    </source>
</evidence>
<name>A0A3B1CDX9_9ZZZZ</name>
<proteinExistence type="inferred from homology"/>
<accession>A0A3B1CDX9</accession>
<comment type="subcellular location">
    <subcellularLocation>
        <location evidence="1">Cytoplasm</location>
    </subcellularLocation>
</comment>
<dbReference type="GO" id="GO:0016791">
    <property type="term" value="F:phosphatase activity"/>
    <property type="evidence" value="ECO:0007669"/>
    <property type="project" value="InterPro"/>
</dbReference>
<gene>
    <name evidence="9" type="ORF">MNBD_NITROSPINAE03-1199</name>
    <name evidence="8" type="ORF">MNBD_NITROSPINAE04-116</name>
</gene>
<dbReference type="Pfam" id="PF13242">
    <property type="entry name" value="Hydrolase_like"/>
    <property type="match status" value="1"/>
</dbReference>
<evidence type="ECO:0000313" key="8">
    <source>
        <dbReference type="EMBL" id="VAX16935.1"/>
    </source>
</evidence>
<keyword evidence="6" id="KW-0119">Carbohydrate metabolism</keyword>
<dbReference type="NCBIfam" id="TIGR01662">
    <property type="entry name" value="HAD-SF-IIIA"/>
    <property type="match status" value="1"/>
</dbReference>
<comment type="similarity">
    <text evidence="2">Belongs to the GmhB family.</text>
</comment>
<reference evidence="8" key="1">
    <citation type="submission" date="2018-06" db="EMBL/GenBank/DDBJ databases">
        <authorList>
            <person name="Zhirakovskaya E."/>
        </authorList>
    </citation>
    <scope>NUCLEOTIDE SEQUENCE</scope>
</reference>
<dbReference type="Gene3D" id="3.40.50.1000">
    <property type="entry name" value="HAD superfamily/HAD-like"/>
    <property type="match status" value="1"/>
</dbReference>
<evidence type="ECO:0000256" key="2">
    <source>
        <dbReference type="ARBA" id="ARBA00005628"/>
    </source>
</evidence>
<evidence type="ECO:0000313" key="9">
    <source>
        <dbReference type="EMBL" id="VAX22010.1"/>
    </source>
</evidence>
<organism evidence="8">
    <name type="scientific">hydrothermal vent metagenome</name>
    <dbReference type="NCBI Taxonomy" id="652676"/>
    <lineage>
        <taxon>unclassified sequences</taxon>
        <taxon>metagenomes</taxon>
        <taxon>ecological metagenomes</taxon>
    </lineage>
</organism>
<dbReference type="PANTHER" id="PTHR42891">
    <property type="entry name" value="D-GLYCERO-BETA-D-MANNO-HEPTOSE-1,7-BISPHOSPHATE 7-PHOSPHATASE"/>
    <property type="match status" value="1"/>
</dbReference>
<dbReference type="NCBIfam" id="TIGR01656">
    <property type="entry name" value="Histidinol-ppas"/>
    <property type="match status" value="1"/>
</dbReference>
<dbReference type="SUPFAM" id="SSF56784">
    <property type="entry name" value="HAD-like"/>
    <property type="match status" value="1"/>
</dbReference>
<protein>
    <recommendedName>
        <fullName evidence="7">D,D-heptose 1,7-bisphosphate phosphatase</fullName>
    </recommendedName>
</protein>
<keyword evidence="3" id="KW-0963">Cytoplasm</keyword>